<dbReference type="Pfam" id="PF00112">
    <property type="entry name" value="Peptidase_C1"/>
    <property type="match status" value="1"/>
</dbReference>
<keyword evidence="4" id="KW-0472">Membrane</keyword>
<accession>A0A1R2BY97</accession>
<keyword evidence="2" id="KW-0865">Zymogen</keyword>
<evidence type="ECO:0000259" key="6">
    <source>
        <dbReference type="SMART" id="SM00848"/>
    </source>
</evidence>
<organism evidence="7 8">
    <name type="scientific">Stentor coeruleus</name>
    <dbReference type="NCBI Taxonomy" id="5963"/>
    <lineage>
        <taxon>Eukaryota</taxon>
        <taxon>Sar</taxon>
        <taxon>Alveolata</taxon>
        <taxon>Ciliophora</taxon>
        <taxon>Postciliodesmatophora</taxon>
        <taxon>Heterotrichea</taxon>
        <taxon>Heterotrichida</taxon>
        <taxon>Stentoridae</taxon>
        <taxon>Stentor</taxon>
    </lineage>
</organism>
<dbReference type="OrthoDB" id="190265at2759"/>
<dbReference type="InterPro" id="IPR039417">
    <property type="entry name" value="Peptidase_C1A_papain-like"/>
</dbReference>
<reference evidence="7 8" key="1">
    <citation type="submission" date="2016-11" db="EMBL/GenBank/DDBJ databases">
        <title>The macronuclear genome of Stentor coeruleus: a giant cell with tiny introns.</title>
        <authorList>
            <person name="Slabodnick M."/>
            <person name="Ruby J.G."/>
            <person name="Reiff S.B."/>
            <person name="Swart E.C."/>
            <person name="Gosai S."/>
            <person name="Prabakaran S."/>
            <person name="Witkowska E."/>
            <person name="Larue G.E."/>
            <person name="Fisher S."/>
            <person name="Freeman R.M."/>
            <person name="Gunawardena J."/>
            <person name="Chu W."/>
            <person name="Stover N.A."/>
            <person name="Gregory B.D."/>
            <person name="Nowacki M."/>
            <person name="Derisi J."/>
            <person name="Roy S.W."/>
            <person name="Marshall W.F."/>
            <person name="Sood P."/>
        </authorList>
    </citation>
    <scope>NUCLEOTIDE SEQUENCE [LARGE SCALE GENOMIC DNA]</scope>
    <source>
        <strain evidence="7">WM001</strain>
    </source>
</reference>
<dbReference type="Proteomes" id="UP000187209">
    <property type="component" value="Unassembled WGS sequence"/>
</dbReference>
<evidence type="ECO:0008006" key="9">
    <source>
        <dbReference type="Google" id="ProtNLM"/>
    </source>
</evidence>
<sequence>MVNELSHHSSHRKLKTALLIISVIGLCGLIYSYFLTSSDLSIVSQQEIDLSEFQLYLHKYGKFYFSAEDFNRKYKVFRENLAHIREHNLENEDWVLGVNIFADMTTEEFKDMYLPKKIQIRNLSEKKIVQFDEDNVPNYVNWVTAGAVTPVQTQGDCGSHWAFSATGAIEGIWNITGHPLTLLSAQQLVDCSGSFGNEGCNGGLMDFAFEYVINNTGICSDKTYPYVANNSPGCNKTLVKIISAKISSFVDVTPNNTQALIQAIAQQPVSIAVEADQTIWQFYKGGVISRNCGDLLDHGALAVGYSLTNTPPYYLVKNSWGTDWGENGYIRIAIVEGVGVCGIQIEPSYPVI</sequence>
<dbReference type="PRINTS" id="PR00705">
    <property type="entry name" value="PAPAIN"/>
</dbReference>
<evidence type="ECO:0000256" key="1">
    <source>
        <dbReference type="ARBA" id="ARBA00008455"/>
    </source>
</evidence>
<dbReference type="GO" id="GO:0006508">
    <property type="term" value="P:proteolysis"/>
    <property type="evidence" value="ECO:0007669"/>
    <property type="project" value="InterPro"/>
</dbReference>
<dbReference type="GO" id="GO:0008234">
    <property type="term" value="F:cysteine-type peptidase activity"/>
    <property type="evidence" value="ECO:0007669"/>
    <property type="project" value="InterPro"/>
</dbReference>
<dbReference type="SMART" id="SM00645">
    <property type="entry name" value="Pept_C1"/>
    <property type="match status" value="1"/>
</dbReference>
<dbReference type="PANTHER" id="PTHR12411">
    <property type="entry name" value="CYSTEINE PROTEASE FAMILY C1-RELATED"/>
    <property type="match status" value="1"/>
</dbReference>
<dbReference type="AlphaFoldDB" id="A0A1R2BY97"/>
<keyword evidence="8" id="KW-1185">Reference proteome</keyword>
<dbReference type="FunFam" id="3.90.70.10:FF:000332">
    <property type="entry name" value="Cathepsin L1"/>
    <property type="match status" value="1"/>
</dbReference>
<evidence type="ECO:0000256" key="2">
    <source>
        <dbReference type="ARBA" id="ARBA00023145"/>
    </source>
</evidence>
<feature type="transmembrane region" description="Helical" evidence="4">
    <location>
        <begin position="16"/>
        <end position="35"/>
    </location>
</feature>
<dbReference type="InterPro" id="IPR013128">
    <property type="entry name" value="Peptidase_C1A"/>
</dbReference>
<feature type="domain" description="Peptidase C1A papain C-terminal" evidence="5">
    <location>
        <begin position="136"/>
        <end position="351"/>
    </location>
</feature>
<feature type="domain" description="Cathepsin propeptide inhibitor" evidence="6">
    <location>
        <begin position="53"/>
        <end position="109"/>
    </location>
</feature>
<dbReference type="InterPro" id="IPR000668">
    <property type="entry name" value="Peptidase_C1A_C"/>
</dbReference>
<dbReference type="EMBL" id="MPUH01000367">
    <property type="protein sequence ID" value="OMJ81758.1"/>
    <property type="molecule type" value="Genomic_DNA"/>
</dbReference>
<evidence type="ECO:0000259" key="5">
    <source>
        <dbReference type="SMART" id="SM00645"/>
    </source>
</evidence>
<gene>
    <name evidence="7" type="ORF">SteCoe_17699</name>
</gene>
<dbReference type="Pfam" id="PF08246">
    <property type="entry name" value="Inhibitor_I29"/>
    <property type="match status" value="1"/>
</dbReference>
<dbReference type="SMART" id="SM00848">
    <property type="entry name" value="Inhibitor_I29"/>
    <property type="match status" value="1"/>
</dbReference>
<dbReference type="InterPro" id="IPR013201">
    <property type="entry name" value="Prot_inhib_I29"/>
</dbReference>
<protein>
    <recommendedName>
        <fullName evidence="9">Peptidase C1A papain C-terminal domain-containing protein</fullName>
    </recommendedName>
</protein>
<dbReference type="Gene3D" id="3.90.70.10">
    <property type="entry name" value="Cysteine proteinases"/>
    <property type="match status" value="1"/>
</dbReference>
<keyword evidence="3" id="KW-1015">Disulfide bond</keyword>
<proteinExistence type="inferred from homology"/>
<evidence type="ECO:0000313" key="8">
    <source>
        <dbReference type="Proteomes" id="UP000187209"/>
    </source>
</evidence>
<evidence type="ECO:0000313" key="7">
    <source>
        <dbReference type="EMBL" id="OMJ81758.1"/>
    </source>
</evidence>
<comment type="similarity">
    <text evidence="1">Belongs to the peptidase C1 family.</text>
</comment>
<dbReference type="SUPFAM" id="SSF54001">
    <property type="entry name" value="Cysteine proteinases"/>
    <property type="match status" value="1"/>
</dbReference>
<evidence type="ECO:0000256" key="3">
    <source>
        <dbReference type="ARBA" id="ARBA00023157"/>
    </source>
</evidence>
<keyword evidence="4" id="KW-0812">Transmembrane</keyword>
<name>A0A1R2BY97_9CILI</name>
<keyword evidence="4" id="KW-1133">Transmembrane helix</keyword>
<comment type="caution">
    <text evidence="7">The sequence shown here is derived from an EMBL/GenBank/DDBJ whole genome shotgun (WGS) entry which is preliminary data.</text>
</comment>
<dbReference type="CDD" id="cd02248">
    <property type="entry name" value="Peptidase_C1A"/>
    <property type="match status" value="1"/>
</dbReference>
<evidence type="ECO:0000256" key="4">
    <source>
        <dbReference type="SAM" id="Phobius"/>
    </source>
</evidence>
<dbReference type="InterPro" id="IPR038765">
    <property type="entry name" value="Papain-like_cys_pep_sf"/>
</dbReference>